<dbReference type="EMBL" id="UZAM01001624">
    <property type="protein sequence ID" value="VDO84691.1"/>
    <property type="molecule type" value="Genomic_DNA"/>
</dbReference>
<accession>A0A183IA87</accession>
<dbReference type="GO" id="GO:0006264">
    <property type="term" value="P:mitochondrial DNA replication"/>
    <property type="evidence" value="ECO:0007669"/>
    <property type="project" value="TreeGrafter"/>
</dbReference>
<sequence length="214" mass="24500">MSLVPRSLFHRSWLKQLICEFHVSCSLAERNQFGIKLIDHELNKILFGNQRETHLPLTRVLPLMKDIESFVGTRKLAEKIAPESESHKREDLKNQLIARHFPKLQGGDLNEHFKNIAAEQVQNYKLLLNRLADATLPPCPSKWIFATGWTAYSPDGTTTKVDYPSDNVLVFDVEVCVPVGQHPILAVAVSDIRWYAQGSICRFYFISTEVERKL</sequence>
<dbReference type="GO" id="GO:0005760">
    <property type="term" value="C:gamma DNA polymerase complex"/>
    <property type="evidence" value="ECO:0007669"/>
    <property type="project" value="InterPro"/>
</dbReference>
<gene>
    <name evidence="2" type="ORF">SBAD_LOCUS531</name>
</gene>
<dbReference type="PANTHER" id="PTHR10267">
    <property type="entry name" value="DNA POLYMERASE SUBUNIT GAMMA-1"/>
    <property type="match status" value="1"/>
</dbReference>
<reference evidence="2 3" key="2">
    <citation type="submission" date="2018-11" db="EMBL/GenBank/DDBJ databases">
        <authorList>
            <consortium name="Pathogen Informatics"/>
        </authorList>
    </citation>
    <scope>NUCLEOTIDE SEQUENCE [LARGE SCALE GENOMIC DNA]</scope>
</reference>
<evidence type="ECO:0000313" key="3">
    <source>
        <dbReference type="Proteomes" id="UP000270296"/>
    </source>
</evidence>
<name>A0A183IA87_9BILA</name>
<dbReference type="AlphaFoldDB" id="A0A183IA87"/>
<dbReference type="WBParaSite" id="SBAD_0000055301-mRNA-1">
    <property type="protein sequence ID" value="SBAD_0000055301-mRNA-1"/>
    <property type="gene ID" value="SBAD_0000055301"/>
</dbReference>
<dbReference type="InterPro" id="IPR041336">
    <property type="entry name" value="DNApol_Exo"/>
</dbReference>
<protein>
    <submittedName>
        <fullName evidence="4">DNA-directed DNA polymerase</fullName>
    </submittedName>
</protein>
<dbReference type="PANTHER" id="PTHR10267:SF0">
    <property type="entry name" value="DNA POLYMERASE SUBUNIT GAMMA-1"/>
    <property type="match status" value="1"/>
</dbReference>
<organism evidence="4">
    <name type="scientific">Soboliphyme baturini</name>
    <dbReference type="NCBI Taxonomy" id="241478"/>
    <lineage>
        <taxon>Eukaryota</taxon>
        <taxon>Metazoa</taxon>
        <taxon>Ecdysozoa</taxon>
        <taxon>Nematoda</taxon>
        <taxon>Enoplea</taxon>
        <taxon>Dorylaimia</taxon>
        <taxon>Dioctophymatida</taxon>
        <taxon>Dioctophymatoidea</taxon>
        <taxon>Soboliphymatidae</taxon>
        <taxon>Soboliphyme</taxon>
    </lineage>
</organism>
<dbReference type="GO" id="GO:0003887">
    <property type="term" value="F:DNA-directed DNA polymerase activity"/>
    <property type="evidence" value="ECO:0007669"/>
    <property type="project" value="TreeGrafter"/>
</dbReference>
<proteinExistence type="predicted"/>
<dbReference type="GO" id="GO:0003677">
    <property type="term" value="F:DNA binding"/>
    <property type="evidence" value="ECO:0007669"/>
    <property type="project" value="InterPro"/>
</dbReference>
<evidence type="ECO:0000313" key="2">
    <source>
        <dbReference type="EMBL" id="VDO84691.1"/>
    </source>
</evidence>
<reference evidence="4" key="1">
    <citation type="submission" date="2016-06" db="UniProtKB">
        <authorList>
            <consortium name="WormBaseParasite"/>
        </authorList>
    </citation>
    <scope>IDENTIFICATION</scope>
</reference>
<keyword evidence="3" id="KW-1185">Reference proteome</keyword>
<dbReference type="Pfam" id="PF18136">
    <property type="entry name" value="DNApol_Exo"/>
    <property type="match status" value="1"/>
</dbReference>
<dbReference type="OrthoDB" id="5588663at2759"/>
<dbReference type="Gene3D" id="3.30.420.390">
    <property type="match status" value="1"/>
</dbReference>
<dbReference type="InterPro" id="IPR002297">
    <property type="entry name" value="DNA-dir_DNA_pol_A_mt"/>
</dbReference>
<dbReference type="Proteomes" id="UP000270296">
    <property type="component" value="Unassembled WGS sequence"/>
</dbReference>
<feature type="domain" description="DNA mitochondrial polymerase exonuclease" evidence="1">
    <location>
        <begin position="99"/>
        <end position="196"/>
    </location>
</feature>
<evidence type="ECO:0000313" key="4">
    <source>
        <dbReference type="WBParaSite" id="SBAD_0000055301-mRNA-1"/>
    </source>
</evidence>
<dbReference type="GO" id="GO:0008408">
    <property type="term" value="F:3'-5' exonuclease activity"/>
    <property type="evidence" value="ECO:0007669"/>
    <property type="project" value="TreeGrafter"/>
</dbReference>
<evidence type="ECO:0000259" key="1">
    <source>
        <dbReference type="Pfam" id="PF18136"/>
    </source>
</evidence>